<keyword evidence="2" id="KW-1185">Reference proteome</keyword>
<accession>A0A6I0F8I5</accession>
<reference evidence="1 2" key="1">
    <citation type="submission" date="2019-10" db="EMBL/GenBank/DDBJ databases">
        <title>Alkaliphilus serpentinus sp. nov. and Alkaliphilus pronyensis sp. nov., two novel anaerobic alkaliphilic species isolated from the serpentinized-hosted hydrothermal field of the Prony Bay (New Caledonia).</title>
        <authorList>
            <person name="Postec A."/>
        </authorList>
    </citation>
    <scope>NUCLEOTIDE SEQUENCE [LARGE SCALE GENOMIC DNA]</scope>
    <source>
        <strain evidence="1 2">LacV</strain>
    </source>
</reference>
<comment type="caution">
    <text evidence="1">The sequence shown here is derived from an EMBL/GenBank/DDBJ whole genome shotgun (WGS) entry which is preliminary data.</text>
</comment>
<proteinExistence type="predicted"/>
<protein>
    <submittedName>
        <fullName evidence="1">Uncharacterized protein</fullName>
    </submittedName>
</protein>
<evidence type="ECO:0000313" key="1">
    <source>
        <dbReference type="EMBL" id="KAB3532141.1"/>
    </source>
</evidence>
<evidence type="ECO:0000313" key="2">
    <source>
        <dbReference type="Proteomes" id="UP000432715"/>
    </source>
</evidence>
<organism evidence="1 2">
    <name type="scientific">Alkaliphilus pronyensis</name>
    <dbReference type="NCBI Taxonomy" id="1482732"/>
    <lineage>
        <taxon>Bacteria</taxon>
        <taxon>Bacillati</taxon>
        <taxon>Bacillota</taxon>
        <taxon>Clostridia</taxon>
        <taxon>Peptostreptococcales</taxon>
        <taxon>Natronincolaceae</taxon>
        <taxon>Alkaliphilus</taxon>
    </lineage>
</organism>
<dbReference type="Proteomes" id="UP000432715">
    <property type="component" value="Unassembled WGS sequence"/>
</dbReference>
<gene>
    <name evidence="1" type="ORF">F8154_12205</name>
</gene>
<dbReference type="AlphaFoldDB" id="A0A6I0F8I5"/>
<name>A0A6I0F8I5_9FIRM</name>
<sequence length="48" mass="5278">MKSHDSLDSSLKAKLIDEAIKISYRGSSKIAVDTIDLSNQTVINTIQE</sequence>
<dbReference type="EMBL" id="WBZC01000051">
    <property type="protein sequence ID" value="KAB3532141.1"/>
    <property type="molecule type" value="Genomic_DNA"/>
</dbReference>